<keyword evidence="4" id="KW-0904">Protein phosphatase</keyword>
<evidence type="ECO:0000256" key="2">
    <source>
        <dbReference type="ARBA" id="ARBA00013064"/>
    </source>
</evidence>
<protein>
    <recommendedName>
        <fullName evidence="2">protein-tyrosine-phosphatase</fullName>
        <ecNumber evidence="2">3.1.3.48</ecNumber>
    </recommendedName>
</protein>
<gene>
    <name evidence="7" type="primary">yfkJ</name>
    <name evidence="7" type="ORF">Mterra_01174</name>
</gene>
<dbReference type="InterPro" id="IPR017867">
    <property type="entry name" value="Tyr_phospatase_low_mol_wt"/>
</dbReference>
<dbReference type="InterPro" id="IPR036196">
    <property type="entry name" value="Ptyr_pPase_sf"/>
</dbReference>
<accession>A0A399EU38</accession>
<dbReference type="PANTHER" id="PTHR11717:SF7">
    <property type="entry name" value="LOW MOLECULAR WEIGHT PHOSPHOTYROSINE PROTEIN PHOSPHATASE"/>
    <property type="match status" value="1"/>
</dbReference>
<evidence type="ECO:0000259" key="6">
    <source>
        <dbReference type="SMART" id="SM00226"/>
    </source>
</evidence>
<reference evidence="7 8" key="1">
    <citation type="submission" date="2018-08" db="EMBL/GenBank/DDBJ databases">
        <title>Meiothermus terrae DSM 26712 genome sequencing project.</title>
        <authorList>
            <person name="Da Costa M.S."/>
            <person name="Albuquerque L."/>
            <person name="Raposo P."/>
            <person name="Froufe H.J.C."/>
            <person name="Barroso C.S."/>
            <person name="Egas C."/>
        </authorList>
    </citation>
    <scope>NUCLEOTIDE SEQUENCE [LARGE SCALE GENOMIC DNA]</scope>
    <source>
        <strain evidence="7 8">DSM 26712</strain>
    </source>
</reference>
<dbReference type="Proteomes" id="UP000265715">
    <property type="component" value="Unassembled WGS sequence"/>
</dbReference>
<feature type="active site" description="Proton donor" evidence="5">
    <location>
        <position position="136"/>
    </location>
</feature>
<feature type="active site" evidence="5">
    <location>
        <position position="31"/>
    </location>
</feature>
<organism evidence="7 8">
    <name type="scientific">Calidithermus terrae</name>
    <dbReference type="NCBI Taxonomy" id="1408545"/>
    <lineage>
        <taxon>Bacteria</taxon>
        <taxon>Thermotogati</taxon>
        <taxon>Deinococcota</taxon>
        <taxon>Deinococci</taxon>
        <taxon>Thermales</taxon>
        <taxon>Thermaceae</taxon>
        <taxon>Calidithermus</taxon>
    </lineage>
</organism>
<evidence type="ECO:0000256" key="5">
    <source>
        <dbReference type="PIRSR" id="PIRSR617867-1"/>
    </source>
</evidence>
<dbReference type="Pfam" id="PF01451">
    <property type="entry name" value="LMWPc"/>
    <property type="match status" value="1"/>
</dbReference>
<evidence type="ECO:0000313" key="8">
    <source>
        <dbReference type="Proteomes" id="UP000265715"/>
    </source>
</evidence>
<evidence type="ECO:0000256" key="4">
    <source>
        <dbReference type="ARBA" id="ARBA00022912"/>
    </source>
</evidence>
<dbReference type="GO" id="GO:0004725">
    <property type="term" value="F:protein tyrosine phosphatase activity"/>
    <property type="evidence" value="ECO:0007669"/>
    <property type="project" value="UniProtKB-EC"/>
</dbReference>
<dbReference type="SMART" id="SM00226">
    <property type="entry name" value="LMWPc"/>
    <property type="match status" value="1"/>
</dbReference>
<dbReference type="PANTHER" id="PTHR11717">
    <property type="entry name" value="LOW MOLECULAR WEIGHT PROTEIN TYROSINE PHOSPHATASE"/>
    <property type="match status" value="1"/>
</dbReference>
<feature type="domain" description="Phosphotyrosine protein phosphatase I" evidence="6">
    <location>
        <begin position="19"/>
        <end position="162"/>
    </location>
</feature>
<evidence type="ECO:0000256" key="3">
    <source>
        <dbReference type="ARBA" id="ARBA00022801"/>
    </source>
</evidence>
<dbReference type="InterPro" id="IPR050438">
    <property type="entry name" value="LMW_PTPase"/>
</dbReference>
<comment type="similarity">
    <text evidence="1">Belongs to the low molecular weight phosphotyrosine protein phosphatase family.</text>
</comment>
<keyword evidence="3 7" id="KW-0378">Hydrolase</keyword>
<name>A0A399EU38_9DEIN</name>
<sequence length="172" mass="19081">MGYQLSTINPRRTMTPGMTRVLFVCMGNICRSPMAEGIFRKLVRERGLEGRFEVDSAGTGGWHAGEEADPRARSVLERRGASFAHRARQVNAEDAGYDHIFVMDRENLATLRRMLPQAQAKIRPVMDLAGGGEVPDPYYDDLEAFEQVYAMLERAIAAFLDQVALVGTNASS</sequence>
<dbReference type="AlphaFoldDB" id="A0A399EU38"/>
<keyword evidence="8" id="KW-1185">Reference proteome</keyword>
<evidence type="ECO:0000256" key="1">
    <source>
        <dbReference type="ARBA" id="ARBA00011063"/>
    </source>
</evidence>
<dbReference type="Gene3D" id="3.40.50.2300">
    <property type="match status" value="1"/>
</dbReference>
<dbReference type="EC" id="3.1.3.48" evidence="2"/>
<evidence type="ECO:0000313" key="7">
    <source>
        <dbReference type="EMBL" id="RIH87528.1"/>
    </source>
</evidence>
<dbReference type="EMBL" id="QXDL01000034">
    <property type="protein sequence ID" value="RIH87528.1"/>
    <property type="molecule type" value="Genomic_DNA"/>
</dbReference>
<dbReference type="CDD" id="cd16343">
    <property type="entry name" value="LMWPTP"/>
    <property type="match status" value="1"/>
</dbReference>
<dbReference type="PRINTS" id="PR00719">
    <property type="entry name" value="LMWPTPASE"/>
</dbReference>
<feature type="active site" description="Nucleophile" evidence="5">
    <location>
        <position position="25"/>
    </location>
</feature>
<dbReference type="InterPro" id="IPR023485">
    <property type="entry name" value="Ptyr_pPase"/>
</dbReference>
<comment type="caution">
    <text evidence="7">The sequence shown here is derived from an EMBL/GenBank/DDBJ whole genome shotgun (WGS) entry which is preliminary data.</text>
</comment>
<proteinExistence type="inferred from homology"/>
<dbReference type="SUPFAM" id="SSF52788">
    <property type="entry name" value="Phosphotyrosine protein phosphatases I"/>
    <property type="match status" value="1"/>
</dbReference>